<dbReference type="PRINTS" id="PR00102">
    <property type="entry name" value="OTCASE"/>
</dbReference>
<dbReference type="PROSITE" id="PS00097">
    <property type="entry name" value="CARBAMOYLTRANSFERASE"/>
    <property type="match status" value="1"/>
</dbReference>
<dbReference type="EMBL" id="MTEJ01000110">
    <property type="protein sequence ID" value="OQX10564.1"/>
    <property type="molecule type" value="Genomic_DNA"/>
</dbReference>
<dbReference type="Proteomes" id="UP000192491">
    <property type="component" value="Unassembled WGS sequence"/>
</dbReference>
<feature type="binding site" evidence="6">
    <location>
        <position position="107"/>
    </location>
    <ligand>
        <name>carbamoyl phosphate</name>
        <dbReference type="ChEBI" id="CHEBI:58228"/>
    </ligand>
</feature>
<evidence type="ECO:0000259" key="8">
    <source>
        <dbReference type="Pfam" id="PF02729"/>
    </source>
</evidence>
<comment type="subcellular location">
    <subcellularLocation>
        <location evidence="6">Cytoplasm</location>
    </subcellularLocation>
</comment>
<dbReference type="Pfam" id="PF00185">
    <property type="entry name" value="OTCace"/>
    <property type="match status" value="1"/>
</dbReference>
<dbReference type="GO" id="GO:0016597">
    <property type="term" value="F:amino acid binding"/>
    <property type="evidence" value="ECO:0007669"/>
    <property type="project" value="InterPro"/>
</dbReference>
<dbReference type="InterPro" id="IPR006130">
    <property type="entry name" value="Asp/Orn_carbamoylTrfase"/>
</dbReference>
<dbReference type="InterPro" id="IPR002292">
    <property type="entry name" value="Orn/put_carbamltrans"/>
</dbReference>
<evidence type="ECO:0000256" key="2">
    <source>
        <dbReference type="ARBA" id="ARBA00007805"/>
    </source>
</evidence>
<dbReference type="PANTHER" id="PTHR45753:SF3">
    <property type="entry name" value="ORNITHINE TRANSCARBAMYLASE, MITOCHONDRIAL"/>
    <property type="match status" value="1"/>
</dbReference>
<dbReference type="STRING" id="1123401.GCA_000621325_03050"/>
<dbReference type="InterPro" id="IPR024904">
    <property type="entry name" value="OTCase_ArgI"/>
</dbReference>
<evidence type="ECO:0000313" key="10">
    <source>
        <dbReference type="Proteomes" id="UP000192491"/>
    </source>
</evidence>
<feature type="binding site" evidence="6">
    <location>
        <position position="165"/>
    </location>
    <ligand>
        <name>L-ornithine</name>
        <dbReference type="ChEBI" id="CHEBI:46911"/>
    </ligand>
</feature>
<feature type="binding site" evidence="6">
    <location>
        <position position="222"/>
    </location>
    <ligand>
        <name>L-ornithine</name>
        <dbReference type="ChEBI" id="CHEBI:46911"/>
    </ligand>
</feature>
<dbReference type="FunFam" id="3.40.50.1370:FF:000008">
    <property type="entry name" value="Ornithine carbamoyltransferase"/>
    <property type="match status" value="1"/>
</dbReference>
<comment type="similarity">
    <text evidence="2 6">Belongs to the aspartate/ornithine carbamoyltransferase superfamily. OTCase family.</text>
</comment>
<gene>
    <name evidence="9" type="ORF">BWK73_19950</name>
</gene>
<comment type="catalytic activity">
    <reaction evidence="5 6">
        <text>carbamoyl phosphate + L-ornithine = L-citrulline + phosphate + H(+)</text>
        <dbReference type="Rhea" id="RHEA:19513"/>
        <dbReference type="ChEBI" id="CHEBI:15378"/>
        <dbReference type="ChEBI" id="CHEBI:43474"/>
        <dbReference type="ChEBI" id="CHEBI:46911"/>
        <dbReference type="ChEBI" id="CHEBI:57743"/>
        <dbReference type="ChEBI" id="CHEBI:58228"/>
        <dbReference type="EC" id="2.1.3.3"/>
    </reaction>
</comment>
<feature type="domain" description="Aspartate/ornithine carbamoyltransferase Asp/Orn-binding" evidence="7">
    <location>
        <begin position="154"/>
        <end position="300"/>
    </location>
</feature>
<dbReference type="SUPFAM" id="SSF53671">
    <property type="entry name" value="Aspartate/ornithine carbamoyltransferase"/>
    <property type="match status" value="1"/>
</dbReference>
<evidence type="ECO:0000256" key="3">
    <source>
        <dbReference type="ARBA" id="ARBA00013007"/>
    </source>
</evidence>
<dbReference type="AlphaFoldDB" id="A0A1Y1QPA5"/>
<dbReference type="InterPro" id="IPR006131">
    <property type="entry name" value="Asp_carbamoyltransf_Asp/Orn-bd"/>
</dbReference>
<dbReference type="EC" id="2.1.3.3" evidence="3 6"/>
<reference evidence="9 10" key="1">
    <citation type="submission" date="2017-01" db="EMBL/GenBank/DDBJ databases">
        <title>Novel large sulfur bacteria in the metagenomes of groundwater-fed chemosynthetic microbial mats in the Lake Huron basin.</title>
        <authorList>
            <person name="Sharrar A.M."/>
            <person name="Flood B.E."/>
            <person name="Bailey J.V."/>
            <person name="Jones D.S."/>
            <person name="Biddanda B."/>
            <person name="Ruberg S.A."/>
            <person name="Marcus D.N."/>
            <person name="Dick G.J."/>
        </authorList>
    </citation>
    <scope>NUCLEOTIDE SEQUENCE [LARGE SCALE GENOMIC DNA]</scope>
    <source>
        <strain evidence="9">A8</strain>
    </source>
</reference>
<dbReference type="NCBIfam" id="NF001986">
    <property type="entry name" value="PRK00779.1"/>
    <property type="match status" value="1"/>
</dbReference>
<evidence type="ECO:0000256" key="6">
    <source>
        <dbReference type="HAMAP-Rule" id="MF_01109"/>
    </source>
</evidence>
<dbReference type="PANTHER" id="PTHR45753">
    <property type="entry name" value="ORNITHINE CARBAMOYLTRANSFERASE, MITOCHONDRIAL"/>
    <property type="match status" value="1"/>
</dbReference>
<keyword evidence="4 6" id="KW-0808">Transferase</keyword>
<protein>
    <recommendedName>
        <fullName evidence="3 6">Ornithine carbamoyltransferase</fullName>
        <shortName evidence="6">OTCase</shortName>
        <ecNumber evidence="3 6">2.1.3.3</ecNumber>
    </recommendedName>
</protein>
<evidence type="ECO:0000256" key="5">
    <source>
        <dbReference type="ARBA" id="ARBA00048772"/>
    </source>
</evidence>
<name>A0A1Y1QPA5_9GAMM</name>
<dbReference type="GO" id="GO:0004585">
    <property type="term" value="F:ornithine carbamoyltransferase activity"/>
    <property type="evidence" value="ECO:0007669"/>
    <property type="project" value="UniProtKB-UniRule"/>
</dbReference>
<dbReference type="GO" id="GO:0019240">
    <property type="term" value="P:citrulline biosynthetic process"/>
    <property type="evidence" value="ECO:0007669"/>
    <property type="project" value="TreeGrafter"/>
</dbReference>
<keyword evidence="6" id="KW-0963">Cytoplasm</keyword>
<evidence type="ECO:0000256" key="4">
    <source>
        <dbReference type="ARBA" id="ARBA00022679"/>
    </source>
</evidence>
<dbReference type="InterPro" id="IPR036901">
    <property type="entry name" value="Asp/Orn_carbamoylTrfase_sf"/>
</dbReference>
<feature type="binding site" evidence="6">
    <location>
        <begin position="262"/>
        <end position="263"/>
    </location>
    <ligand>
        <name>carbamoyl phosphate</name>
        <dbReference type="ChEBI" id="CHEBI:58228"/>
    </ligand>
</feature>
<dbReference type="GO" id="GO:0005737">
    <property type="term" value="C:cytoplasm"/>
    <property type="evidence" value="ECO:0007669"/>
    <property type="project" value="UniProtKB-SubCell"/>
</dbReference>
<evidence type="ECO:0000259" key="7">
    <source>
        <dbReference type="Pfam" id="PF00185"/>
    </source>
</evidence>
<dbReference type="HAMAP" id="MF_01109">
    <property type="entry name" value="OTCase"/>
    <property type="match status" value="1"/>
</dbReference>
<dbReference type="NCBIfam" id="TIGR00658">
    <property type="entry name" value="orni_carb_tr"/>
    <property type="match status" value="1"/>
</dbReference>
<dbReference type="Gene3D" id="3.40.50.1370">
    <property type="entry name" value="Aspartate/ornithine carbamoyltransferase"/>
    <property type="match status" value="2"/>
</dbReference>
<sequence>MRNKPVRHFLTLSDFTPVELHALIGRAMQLKALWKRGELHEPLHLRTLAMIFEKSSTRTRVSFEAGMTQLGGHSMFLSPNDTQLGRGEPIEDAARVISRMVDVVMIRTFEQEKVERFAEYSRVPVINALTDKYHPCQLLADMMTWMEQRGLPNGKTVAWIGDGNNMCHSWMEAAKLFDFHLNVACPEGYDPDADVVAATLGSVTFFREPTAAAKGADVVVTDTWASMGQEAEKKIRETAFAGYQVTTEMMQLATPDAIFMHCLPAYRGLEVSAEVMDGAQSVVWDEAENRLHAQKALLEVLVCGFPEGISDAA</sequence>
<organism evidence="9 10">
    <name type="scientific">Thiothrix lacustris</name>
    <dbReference type="NCBI Taxonomy" id="525917"/>
    <lineage>
        <taxon>Bacteria</taxon>
        <taxon>Pseudomonadati</taxon>
        <taxon>Pseudomonadota</taxon>
        <taxon>Gammaproteobacteria</taxon>
        <taxon>Thiotrichales</taxon>
        <taxon>Thiotrichaceae</taxon>
        <taxon>Thiothrix</taxon>
    </lineage>
</organism>
<comment type="caution">
    <text evidence="9">The sequence shown here is derived from an EMBL/GenBank/DDBJ whole genome shotgun (WGS) entry which is preliminary data.</text>
</comment>
<proteinExistence type="inferred from homology"/>
<accession>A0A1Y1QPA5</accession>
<feature type="binding site" evidence="6">
    <location>
        <position position="83"/>
    </location>
    <ligand>
        <name>carbamoyl phosphate</name>
        <dbReference type="ChEBI" id="CHEBI:58228"/>
    </ligand>
</feature>
<feature type="binding site" evidence="6">
    <location>
        <position position="290"/>
    </location>
    <ligand>
        <name>carbamoyl phosphate</name>
        <dbReference type="ChEBI" id="CHEBI:58228"/>
    </ligand>
</feature>
<comment type="pathway">
    <text evidence="1">Amino-acid biosynthesis; L-arginine biosynthesis; L-arginine from L-ornithine and carbamoyl phosphate: step 1/3.</text>
</comment>
<dbReference type="GO" id="GO:0042450">
    <property type="term" value="P:L-arginine biosynthetic process via ornithine"/>
    <property type="evidence" value="ECO:0007669"/>
    <property type="project" value="UniProtKB-UniRule"/>
</dbReference>
<evidence type="ECO:0000256" key="1">
    <source>
        <dbReference type="ARBA" id="ARBA00004975"/>
    </source>
</evidence>
<dbReference type="eggNOG" id="COG0078">
    <property type="taxonomic scope" value="Bacteria"/>
</dbReference>
<feature type="binding site" evidence="6">
    <location>
        <begin position="134"/>
        <end position="137"/>
    </location>
    <ligand>
        <name>carbamoyl phosphate</name>
        <dbReference type="ChEBI" id="CHEBI:58228"/>
    </ligand>
</feature>
<feature type="domain" description="Aspartate/ornithine carbamoyltransferase carbamoyl-P binding" evidence="8">
    <location>
        <begin position="7"/>
        <end position="147"/>
    </location>
</feature>
<feature type="binding site" evidence="6">
    <location>
        <begin position="226"/>
        <end position="227"/>
    </location>
    <ligand>
        <name>L-ornithine</name>
        <dbReference type="ChEBI" id="CHEBI:46911"/>
    </ligand>
</feature>
<dbReference type="PRINTS" id="PR00100">
    <property type="entry name" value="AOTCASE"/>
</dbReference>
<feature type="binding site" evidence="6">
    <location>
        <begin position="56"/>
        <end position="59"/>
    </location>
    <ligand>
        <name>carbamoyl phosphate</name>
        <dbReference type="ChEBI" id="CHEBI:58228"/>
    </ligand>
</feature>
<dbReference type="Pfam" id="PF02729">
    <property type="entry name" value="OTCace_N"/>
    <property type="match status" value="1"/>
</dbReference>
<evidence type="ECO:0000313" key="9">
    <source>
        <dbReference type="EMBL" id="OQX10564.1"/>
    </source>
</evidence>
<dbReference type="InterPro" id="IPR006132">
    <property type="entry name" value="Asp/Orn_carbamoyltranf_P-bd"/>
</dbReference>